<feature type="binding site" evidence="2">
    <location>
        <position position="175"/>
    </location>
    <ligand>
        <name>substrate</name>
    </ligand>
</feature>
<dbReference type="Pfam" id="PF01255">
    <property type="entry name" value="Prenyltransf"/>
    <property type="match status" value="1"/>
</dbReference>
<dbReference type="HAMAP" id="MF_01139">
    <property type="entry name" value="ISPT"/>
    <property type="match status" value="1"/>
</dbReference>
<dbReference type="Gene3D" id="3.40.1180.10">
    <property type="entry name" value="Decaprenyl diphosphate synthase-like"/>
    <property type="match status" value="1"/>
</dbReference>
<dbReference type="GO" id="GO:0000287">
    <property type="term" value="F:magnesium ion binding"/>
    <property type="evidence" value="ECO:0007669"/>
    <property type="project" value="UniProtKB-UniRule"/>
</dbReference>
<dbReference type="InterPro" id="IPR036424">
    <property type="entry name" value="UPP_synth-like_sf"/>
</dbReference>
<feature type="binding site" evidence="2">
    <location>
        <position position="194"/>
    </location>
    <ligand>
        <name>Mg(2+)</name>
        <dbReference type="ChEBI" id="CHEBI:18420"/>
    </ligand>
</feature>
<keyword evidence="2" id="KW-0460">Magnesium</keyword>
<sequence length="226" mass="26040">MDKPPQHVAIICDGNRRWARAKGLPEDTGHKYSAEHVFFELVEKAARMSIPYITFWVLSTENERKRSEREMAILFQLMKLHFSKDVSKLQEKDVKLTFIGNIEELPNDLRKIITKVEEESKDNKAITVILALNYGGRDEIIRAVNTHTSKEKVTEADFDSALDTAGTPDPDIIIRTGGEHRLSGFLPWQSVYSELFFTDTLFPDFKDSELEKIVTEFSSRERRFGK</sequence>
<feature type="binding site" evidence="2">
    <location>
        <position position="18"/>
    </location>
    <ligand>
        <name>substrate</name>
    </ligand>
</feature>
<protein>
    <recommendedName>
        <fullName evidence="2">Isoprenyl transferase</fullName>
        <ecNumber evidence="2">2.5.1.-</ecNumber>
    </recommendedName>
</protein>
<organism evidence="3 4">
    <name type="scientific">Candidatus Roizmanbacteria bacterium RIFCSPHIGHO2_01_FULL_39_24</name>
    <dbReference type="NCBI Taxonomy" id="1802032"/>
    <lineage>
        <taxon>Bacteria</taxon>
        <taxon>Candidatus Roizmaniibacteriota</taxon>
    </lineage>
</organism>
<feature type="binding site" evidence="2">
    <location>
        <begin position="14"/>
        <end position="17"/>
    </location>
    <ligand>
        <name>substrate</name>
    </ligand>
</feature>
<feature type="binding site" evidence="2">
    <location>
        <position position="66"/>
    </location>
    <ligand>
        <name>substrate</name>
    </ligand>
</feature>
<gene>
    <name evidence="3" type="ORF">A2799_02500</name>
</gene>
<dbReference type="PANTHER" id="PTHR10291:SF0">
    <property type="entry name" value="DEHYDRODOLICHYL DIPHOSPHATE SYNTHASE 2"/>
    <property type="match status" value="1"/>
</dbReference>
<dbReference type="CDD" id="cd00475">
    <property type="entry name" value="Cis_IPPS"/>
    <property type="match status" value="1"/>
</dbReference>
<comment type="caution">
    <text evidence="2">Lacks conserved residue(s) required for the propagation of feature annotation.</text>
</comment>
<dbReference type="GO" id="GO:0045547">
    <property type="term" value="F:ditrans,polycis-polyprenyl diphosphate synthase [(2E,6E)-farnesyl diphosphate specific] activity"/>
    <property type="evidence" value="ECO:0007669"/>
    <property type="project" value="TreeGrafter"/>
</dbReference>
<dbReference type="SUPFAM" id="SSF64005">
    <property type="entry name" value="Undecaprenyl diphosphate synthase"/>
    <property type="match status" value="1"/>
</dbReference>
<evidence type="ECO:0000256" key="1">
    <source>
        <dbReference type="ARBA" id="ARBA00022679"/>
    </source>
</evidence>
<comment type="caution">
    <text evidence="3">The sequence shown here is derived from an EMBL/GenBank/DDBJ whole genome shotgun (WGS) entry which is preliminary data.</text>
</comment>
<evidence type="ECO:0000313" key="3">
    <source>
        <dbReference type="EMBL" id="OGK19365.1"/>
    </source>
</evidence>
<feature type="binding site" evidence="2">
    <location>
        <begin position="181"/>
        <end position="183"/>
    </location>
    <ligand>
        <name>substrate</name>
    </ligand>
</feature>
<dbReference type="NCBIfam" id="TIGR00055">
    <property type="entry name" value="uppS"/>
    <property type="match status" value="1"/>
</dbReference>
<dbReference type="EMBL" id="MFZH01000012">
    <property type="protein sequence ID" value="OGK19365.1"/>
    <property type="molecule type" value="Genomic_DNA"/>
</dbReference>
<dbReference type="PROSITE" id="PS01066">
    <property type="entry name" value="UPP_SYNTHASE"/>
    <property type="match status" value="1"/>
</dbReference>
<keyword evidence="1 2" id="KW-0808">Transferase</keyword>
<feature type="binding site" evidence="2">
    <location>
        <begin position="59"/>
        <end position="61"/>
    </location>
    <ligand>
        <name>substrate</name>
    </ligand>
</feature>
<evidence type="ECO:0000313" key="4">
    <source>
        <dbReference type="Proteomes" id="UP000176850"/>
    </source>
</evidence>
<dbReference type="PANTHER" id="PTHR10291">
    <property type="entry name" value="DEHYDRODOLICHYL DIPHOSPHATE SYNTHASE FAMILY MEMBER"/>
    <property type="match status" value="1"/>
</dbReference>
<accession>A0A1F7GKH8</accession>
<dbReference type="Proteomes" id="UP000176850">
    <property type="component" value="Unassembled WGS sequence"/>
</dbReference>
<dbReference type="InterPro" id="IPR001441">
    <property type="entry name" value="UPP_synth-like"/>
</dbReference>
<comment type="function">
    <text evidence="2">Catalyzes the condensation of isopentenyl diphosphate (IPP) with allylic pyrophosphates generating different type of terpenoids.</text>
</comment>
<feature type="binding site" evidence="2">
    <location>
        <position position="30"/>
    </location>
    <ligand>
        <name>substrate</name>
    </ligand>
</feature>
<comment type="cofactor">
    <cofactor evidence="2">
        <name>Mg(2+)</name>
        <dbReference type="ChEBI" id="CHEBI:18420"/>
    </cofactor>
    <text evidence="2">Binds 2 magnesium ions per subunit.</text>
</comment>
<keyword evidence="2" id="KW-0479">Metal-binding</keyword>
<reference evidence="3 4" key="1">
    <citation type="journal article" date="2016" name="Nat. Commun.">
        <title>Thousands of microbial genomes shed light on interconnected biogeochemical processes in an aquifer system.</title>
        <authorList>
            <person name="Anantharaman K."/>
            <person name="Brown C.T."/>
            <person name="Hug L.A."/>
            <person name="Sharon I."/>
            <person name="Castelle C.J."/>
            <person name="Probst A.J."/>
            <person name="Thomas B.C."/>
            <person name="Singh A."/>
            <person name="Wilkins M.J."/>
            <person name="Karaoz U."/>
            <person name="Brodie E.L."/>
            <person name="Williams K.H."/>
            <person name="Hubbard S.S."/>
            <person name="Banfield J.F."/>
        </authorList>
    </citation>
    <scope>NUCLEOTIDE SEQUENCE [LARGE SCALE GENOMIC DNA]</scope>
</reference>
<name>A0A1F7GKH8_9BACT</name>
<dbReference type="InterPro" id="IPR018520">
    <property type="entry name" value="UPP_synth-like_CS"/>
</dbReference>
<comment type="similarity">
    <text evidence="2">Belongs to the UPP synthase family.</text>
</comment>
<comment type="subunit">
    <text evidence="2">Homodimer.</text>
</comment>
<feature type="active site" evidence="2">
    <location>
        <position position="13"/>
    </location>
</feature>
<evidence type="ECO:0000256" key="2">
    <source>
        <dbReference type="HAMAP-Rule" id="MF_01139"/>
    </source>
</evidence>
<feature type="binding site" evidence="2">
    <location>
        <position position="13"/>
    </location>
    <ligand>
        <name>Mg(2+)</name>
        <dbReference type="ChEBI" id="CHEBI:18420"/>
    </ligand>
</feature>
<proteinExistence type="inferred from homology"/>
<feature type="active site" description="Proton acceptor" evidence="2">
    <location>
        <position position="62"/>
    </location>
</feature>
<dbReference type="GO" id="GO:0016094">
    <property type="term" value="P:polyprenol biosynthetic process"/>
    <property type="evidence" value="ECO:0007669"/>
    <property type="project" value="TreeGrafter"/>
</dbReference>
<dbReference type="EC" id="2.5.1.-" evidence="2"/>
<dbReference type="AlphaFoldDB" id="A0A1F7GKH8"/>